<keyword evidence="4" id="KW-1185">Reference proteome</keyword>
<comment type="caution">
    <text evidence="3">The sequence shown here is derived from an EMBL/GenBank/DDBJ whole genome shotgun (WGS) entry which is preliminary data.</text>
</comment>
<keyword evidence="2" id="KW-1133">Transmembrane helix</keyword>
<keyword evidence="2" id="KW-0812">Transmembrane</keyword>
<feature type="non-terminal residue" evidence="3">
    <location>
        <position position="73"/>
    </location>
</feature>
<accession>A0ABV1W736</accession>
<evidence type="ECO:0000256" key="1">
    <source>
        <dbReference type="SAM" id="MobiDB-lite"/>
    </source>
</evidence>
<organism evidence="3 4">
    <name type="scientific">Streptomyces carpinensis</name>
    <dbReference type="NCBI Taxonomy" id="66369"/>
    <lineage>
        <taxon>Bacteria</taxon>
        <taxon>Bacillati</taxon>
        <taxon>Actinomycetota</taxon>
        <taxon>Actinomycetes</taxon>
        <taxon>Kitasatosporales</taxon>
        <taxon>Streptomycetaceae</taxon>
        <taxon>Streptomyces</taxon>
    </lineage>
</organism>
<reference evidence="3 4" key="1">
    <citation type="submission" date="2024-06" db="EMBL/GenBank/DDBJ databases">
        <title>The Natural Products Discovery Center: Release of the First 8490 Sequenced Strains for Exploring Actinobacteria Biosynthetic Diversity.</title>
        <authorList>
            <person name="Kalkreuter E."/>
            <person name="Kautsar S.A."/>
            <person name="Yang D."/>
            <person name="Bader C.D."/>
            <person name="Teijaro C.N."/>
            <person name="Fluegel L."/>
            <person name="Davis C.M."/>
            <person name="Simpson J.R."/>
            <person name="Lauterbach L."/>
            <person name="Steele A.D."/>
            <person name="Gui C."/>
            <person name="Meng S."/>
            <person name="Li G."/>
            <person name="Viehrig K."/>
            <person name="Ye F."/>
            <person name="Su P."/>
            <person name="Kiefer A.F."/>
            <person name="Nichols A."/>
            <person name="Cepeda A.J."/>
            <person name="Yan W."/>
            <person name="Fan B."/>
            <person name="Jiang Y."/>
            <person name="Adhikari A."/>
            <person name="Zheng C.-J."/>
            <person name="Schuster L."/>
            <person name="Cowan T.M."/>
            <person name="Smanski M.J."/>
            <person name="Chevrette M.G."/>
            <person name="De Carvalho L.P.S."/>
            <person name="Shen B."/>
        </authorList>
    </citation>
    <scope>NUCLEOTIDE SEQUENCE [LARGE SCALE GENOMIC DNA]</scope>
    <source>
        <strain evidence="3 4">NPDC000634</strain>
    </source>
</reference>
<dbReference type="EMBL" id="JBEPCU010000471">
    <property type="protein sequence ID" value="MER6980009.1"/>
    <property type="molecule type" value="Genomic_DNA"/>
</dbReference>
<gene>
    <name evidence="3" type="ORF">ABT317_24320</name>
</gene>
<keyword evidence="2" id="KW-0472">Membrane</keyword>
<proteinExistence type="predicted"/>
<feature type="region of interest" description="Disordered" evidence="1">
    <location>
        <begin position="54"/>
        <end position="73"/>
    </location>
</feature>
<evidence type="ECO:0000256" key="2">
    <source>
        <dbReference type="SAM" id="Phobius"/>
    </source>
</evidence>
<dbReference type="Proteomes" id="UP001458415">
    <property type="component" value="Unassembled WGS sequence"/>
</dbReference>
<feature type="compositionally biased region" description="Polar residues" evidence="1">
    <location>
        <begin position="63"/>
        <end position="73"/>
    </location>
</feature>
<evidence type="ECO:0000313" key="3">
    <source>
        <dbReference type="EMBL" id="MER6980009.1"/>
    </source>
</evidence>
<sequence length="73" mass="7580">MTSASAEVEPAPVFVDQTGLRGRRLRGFGWLLGIVCTGFVLAMTSGLLGTQSQAPALTVPGTADTTPPSQYLN</sequence>
<protein>
    <submittedName>
        <fullName evidence="3">Uncharacterized protein</fullName>
    </submittedName>
</protein>
<name>A0ABV1W736_9ACTN</name>
<evidence type="ECO:0000313" key="4">
    <source>
        <dbReference type="Proteomes" id="UP001458415"/>
    </source>
</evidence>
<feature type="transmembrane region" description="Helical" evidence="2">
    <location>
        <begin position="28"/>
        <end position="48"/>
    </location>
</feature>